<protein>
    <submittedName>
        <fullName evidence="2">Helix-turn-helix domain-containing protein</fullName>
    </submittedName>
</protein>
<feature type="domain" description="Helix-turn-helix" evidence="1">
    <location>
        <begin position="168"/>
        <end position="218"/>
    </location>
</feature>
<accession>A0A538TZC8</accession>
<name>A0A538TZC8_UNCEI</name>
<dbReference type="EMBL" id="VBPB01000358">
    <property type="protein sequence ID" value="TMQ68953.1"/>
    <property type="molecule type" value="Genomic_DNA"/>
</dbReference>
<evidence type="ECO:0000313" key="3">
    <source>
        <dbReference type="Proteomes" id="UP000319771"/>
    </source>
</evidence>
<dbReference type="Proteomes" id="UP000319771">
    <property type="component" value="Unassembled WGS sequence"/>
</dbReference>
<dbReference type="InterPro" id="IPR041657">
    <property type="entry name" value="HTH_17"/>
</dbReference>
<organism evidence="2 3">
    <name type="scientific">Eiseniibacteriota bacterium</name>
    <dbReference type="NCBI Taxonomy" id="2212470"/>
    <lineage>
        <taxon>Bacteria</taxon>
        <taxon>Candidatus Eiseniibacteriota</taxon>
    </lineage>
</organism>
<gene>
    <name evidence="2" type="ORF">E6K81_16040</name>
</gene>
<reference evidence="2 3" key="1">
    <citation type="journal article" date="2019" name="Nat. Microbiol.">
        <title>Mediterranean grassland soil C-N compound turnover is dependent on rainfall and depth, and is mediated by genomically divergent microorganisms.</title>
        <authorList>
            <person name="Diamond S."/>
            <person name="Andeer P.F."/>
            <person name="Li Z."/>
            <person name="Crits-Christoph A."/>
            <person name="Burstein D."/>
            <person name="Anantharaman K."/>
            <person name="Lane K.R."/>
            <person name="Thomas B.C."/>
            <person name="Pan C."/>
            <person name="Northen T.R."/>
            <person name="Banfield J.F."/>
        </authorList>
    </citation>
    <scope>NUCLEOTIDE SEQUENCE [LARGE SCALE GENOMIC DNA]</scope>
    <source>
        <strain evidence="2">WS_11</strain>
    </source>
</reference>
<evidence type="ECO:0000313" key="2">
    <source>
        <dbReference type="EMBL" id="TMQ68953.1"/>
    </source>
</evidence>
<comment type="caution">
    <text evidence="2">The sequence shown here is derived from an EMBL/GenBank/DDBJ whole genome shotgun (WGS) entry which is preliminary data.</text>
</comment>
<evidence type="ECO:0000259" key="1">
    <source>
        <dbReference type="Pfam" id="PF12728"/>
    </source>
</evidence>
<dbReference type="AlphaFoldDB" id="A0A538TZC8"/>
<dbReference type="Pfam" id="PF12728">
    <property type="entry name" value="HTH_17"/>
    <property type="match status" value="1"/>
</dbReference>
<proteinExistence type="predicted"/>
<sequence length="226" mass="24971">MKRFEHGPDGFGIYLDHAPQALTRRAPDIRVTVPGPPARRLKDRGRMALADLDECRGSHFARLPLVARCQPPELWEYGIGFDSASGEKPLDVLNLRDHFKPDLGFGLTSGGWFGVAELLADPSKLAALTPDQERRLMTELEAVVGQAHHVPPAPALAAPPPAWSEADLLTVDEAAAMLRVSPRWPYRQAATLPFARKLGRKTLRFSCSGLARWLTTRRYDSGAHPR</sequence>